<feature type="domain" description="Transposase IS110-like N-terminal" evidence="2">
    <location>
        <begin position="12"/>
        <end position="149"/>
    </location>
</feature>
<dbReference type="InterPro" id="IPR003346">
    <property type="entry name" value="Transposase_20"/>
</dbReference>
<gene>
    <name evidence="4" type="ORF">ACFQBM_17300</name>
</gene>
<evidence type="ECO:0000256" key="1">
    <source>
        <dbReference type="SAM" id="Coils"/>
    </source>
</evidence>
<dbReference type="RefSeq" id="WP_193195051.1">
    <property type="nucleotide sequence ID" value="NZ_JACZFR010000074.1"/>
</dbReference>
<dbReference type="Pfam" id="PF02371">
    <property type="entry name" value="Transposase_20"/>
    <property type="match status" value="1"/>
</dbReference>
<evidence type="ECO:0000313" key="4">
    <source>
        <dbReference type="EMBL" id="MFC6635049.1"/>
    </source>
</evidence>
<accession>A0ABW1YUE2</accession>
<evidence type="ECO:0000259" key="3">
    <source>
        <dbReference type="Pfam" id="PF02371"/>
    </source>
</evidence>
<evidence type="ECO:0000313" key="5">
    <source>
        <dbReference type="Proteomes" id="UP001596425"/>
    </source>
</evidence>
<dbReference type="Pfam" id="PF01548">
    <property type="entry name" value="DEDD_Tnp_IS110"/>
    <property type="match status" value="1"/>
</dbReference>
<dbReference type="PANTHER" id="PTHR33055">
    <property type="entry name" value="TRANSPOSASE FOR INSERTION SEQUENCE ELEMENT IS1111A"/>
    <property type="match status" value="1"/>
</dbReference>
<comment type="caution">
    <text evidence="4">The sequence shown here is derived from an EMBL/GenBank/DDBJ whole genome shotgun (WGS) entry which is preliminary data.</text>
</comment>
<reference evidence="5" key="1">
    <citation type="journal article" date="2019" name="Int. J. Syst. Evol. Microbiol.">
        <title>The Global Catalogue of Microorganisms (GCM) 10K type strain sequencing project: providing services to taxonomists for standard genome sequencing and annotation.</title>
        <authorList>
            <consortium name="The Broad Institute Genomics Platform"/>
            <consortium name="The Broad Institute Genome Sequencing Center for Infectious Disease"/>
            <person name="Wu L."/>
            <person name="Ma J."/>
        </authorList>
    </citation>
    <scope>NUCLEOTIDE SEQUENCE [LARGE SCALE GENOMIC DNA]</scope>
    <source>
        <strain evidence="5">CGMCC 1.13718</strain>
    </source>
</reference>
<dbReference type="InterPro" id="IPR002525">
    <property type="entry name" value="Transp_IS110-like_N"/>
</dbReference>
<name>A0ABW1YUE2_9GAMM</name>
<evidence type="ECO:0000259" key="2">
    <source>
        <dbReference type="Pfam" id="PF01548"/>
    </source>
</evidence>
<keyword evidence="5" id="KW-1185">Reference proteome</keyword>
<keyword evidence="1" id="KW-0175">Coiled coil</keyword>
<dbReference type="InterPro" id="IPR047650">
    <property type="entry name" value="Transpos_IS110"/>
</dbReference>
<sequence>MRKEATEGVNIGADIGKSFLDIQLHERDRYWQIENTKTEINRWIKTIRRFKIARVVLEATGRYERLFYEQLVEAGIPVVIVNPLKVRRYAGAAGILAKTDKVDAKLIAEFGAVMQPEVMPPESKIQRQIKDLLVRRRQIMTMRTMEKNRGKIMPKYLQADYRRHIKFLEKEIERVDEKLDKTIKAEELWRAKREQLESVPGVGKLLATTLIAELPELGNLNPKEIAALVGVAPFNRDSGSQRGKRRIKGGRAPVRTILYMATLSSTIHNPMIREFYKRLVAQGKHKKVALTACMRKMIVVLNAMVRDGTYWGQSDVKLAA</sequence>
<protein>
    <submittedName>
        <fullName evidence="4">IS110 family transposase</fullName>
    </submittedName>
</protein>
<dbReference type="EMBL" id="JBHSVR010000001">
    <property type="protein sequence ID" value="MFC6635049.1"/>
    <property type="molecule type" value="Genomic_DNA"/>
</dbReference>
<dbReference type="NCBIfam" id="NF033542">
    <property type="entry name" value="transpos_IS110"/>
    <property type="match status" value="1"/>
</dbReference>
<feature type="domain" description="Transposase IS116/IS110/IS902 C-terminal" evidence="3">
    <location>
        <begin position="194"/>
        <end position="277"/>
    </location>
</feature>
<dbReference type="PANTHER" id="PTHR33055:SF13">
    <property type="entry name" value="TRANSPOSASE"/>
    <property type="match status" value="1"/>
</dbReference>
<dbReference type="Proteomes" id="UP001596425">
    <property type="component" value="Unassembled WGS sequence"/>
</dbReference>
<proteinExistence type="predicted"/>
<organism evidence="4 5">
    <name type="scientific">Microbulbifer taiwanensis</name>
    <dbReference type="NCBI Taxonomy" id="986746"/>
    <lineage>
        <taxon>Bacteria</taxon>
        <taxon>Pseudomonadati</taxon>
        <taxon>Pseudomonadota</taxon>
        <taxon>Gammaproteobacteria</taxon>
        <taxon>Cellvibrionales</taxon>
        <taxon>Microbulbiferaceae</taxon>
        <taxon>Microbulbifer</taxon>
    </lineage>
</organism>
<feature type="coiled-coil region" evidence="1">
    <location>
        <begin position="158"/>
        <end position="185"/>
    </location>
</feature>